<evidence type="ECO:0000313" key="1">
    <source>
        <dbReference type="EMBL" id="PZQ21317.1"/>
    </source>
</evidence>
<protein>
    <submittedName>
        <fullName evidence="1">Transposase</fullName>
    </submittedName>
</protein>
<evidence type="ECO:0000313" key="2">
    <source>
        <dbReference type="Proteomes" id="UP000248597"/>
    </source>
</evidence>
<reference evidence="1 2" key="1">
    <citation type="submission" date="2017-08" db="EMBL/GenBank/DDBJ databases">
        <title>Infants hospitalized years apart are colonized by the same room-sourced microbial strains.</title>
        <authorList>
            <person name="Brooks B."/>
            <person name="Olm M.R."/>
            <person name="Firek B.A."/>
            <person name="Baker R."/>
            <person name="Thomas B.C."/>
            <person name="Morowitz M.J."/>
            <person name="Banfield J.F."/>
        </authorList>
    </citation>
    <scope>NUCLEOTIDE SEQUENCE [LARGE SCALE GENOMIC DNA]</scope>
    <source>
        <strain evidence="1">S2_005_003_R2_47</strain>
    </source>
</reference>
<dbReference type="EMBL" id="QFPJ01000032">
    <property type="protein sequence ID" value="PZQ21317.1"/>
    <property type="molecule type" value="Genomic_DNA"/>
</dbReference>
<proteinExistence type="predicted"/>
<sequence length="312" mass="34084">MPHLIDPPAGPERDLDEVAARLEESGVDLSDPASVAACSDLLAGLQRNRRFLADRLIAELKAGYTEQLAANLYSAQVFLLYRSARGFYLRANIWPSARDATYAASGAGSFAYDLPHDHNFHFLTTGYWGPGYVSDYYEYDADGIDGRLGEPLNLHFTGRRQLGEGRMMLYRAHRDVHSQQPPDALSVSLNIMDEGRDVPWRDQYIVDLGPDSRAPDARGSGTIVRRPTLTAGEMLLRCAVHLAADGRDIADHFATAHPVPRVRAHAIAALAAADEGEGRTAVLERGMADRDARVRDDCARWLGASPSAASAT</sequence>
<accession>A0A2W5MN25</accession>
<organism evidence="1 2">
    <name type="scientific">Sphingopyxis macrogoltabida</name>
    <name type="common">Sphingomonas macrogoltabidus</name>
    <dbReference type="NCBI Taxonomy" id="33050"/>
    <lineage>
        <taxon>Bacteria</taxon>
        <taxon>Pseudomonadati</taxon>
        <taxon>Pseudomonadota</taxon>
        <taxon>Alphaproteobacteria</taxon>
        <taxon>Sphingomonadales</taxon>
        <taxon>Sphingomonadaceae</taxon>
        <taxon>Sphingopyxis</taxon>
    </lineage>
</organism>
<dbReference type="AlphaFoldDB" id="A0A2W5MN25"/>
<comment type="caution">
    <text evidence="1">The sequence shown here is derived from an EMBL/GenBank/DDBJ whole genome shotgun (WGS) entry which is preliminary data.</text>
</comment>
<gene>
    <name evidence="1" type="ORF">DI569_12440</name>
</gene>
<name>A0A2W5MN25_SPHMC</name>
<dbReference type="Proteomes" id="UP000248597">
    <property type="component" value="Unassembled WGS sequence"/>
</dbReference>